<evidence type="ECO:0000256" key="1">
    <source>
        <dbReference type="SAM" id="MobiDB-lite"/>
    </source>
</evidence>
<accession>A0A0J1BE59</accession>
<dbReference type="GeneID" id="28988000"/>
<keyword evidence="3" id="KW-1185">Reference proteome</keyword>
<feature type="region of interest" description="Disordered" evidence="1">
    <location>
        <begin position="91"/>
        <end position="111"/>
    </location>
</feature>
<dbReference type="AlphaFoldDB" id="A0A0J1BE59"/>
<sequence length="149" mass="16020">MRCPILLPRSSHSCSPWVVGHRLAVAQETPLRLLRSRDRTANNGIQLLTQERASPGLPACLPPKIPQPPPTALLCRLPDVTRAKLGMGCTTNGVRSREHPNGDGLDTDTEVDGGDGRIRRLNVMATRAAVVCRGRCVVTIPAASAFDVL</sequence>
<protein>
    <submittedName>
        <fullName evidence="2">Uncharacterized protein</fullName>
    </submittedName>
</protein>
<dbReference type="RefSeq" id="XP_018282860.1">
    <property type="nucleotide sequence ID" value="XM_018427397.1"/>
</dbReference>
<name>A0A0J1BE59_9TREE</name>
<dbReference type="Proteomes" id="UP000053611">
    <property type="component" value="Unassembled WGS sequence"/>
</dbReference>
<evidence type="ECO:0000313" key="3">
    <source>
        <dbReference type="Proteomes" id="UP000053611"/>
    </source>
</evidence>
<proteinExistence type="predicted"/>
<gene>
    <name evidence="2" type="ORF">CC85DRAFT_767</name>
</gene>
<evidence type="ECO:0000313" key="2">
    <source>
        <dbReference type="EMBL" id="KLT46369.1"/>
    </source>
</evidence>
<dbReference type="EMBL" id="KQ087177">
    <property type="protein sequence ID" value="KLT46369.1"/>
    <property type="molecule type" value="Genomic_DNA"/>
</dbReference>
<organism evidence="2 3">
    <name type="scientific">Cutaneotrichosporon oleaginosum</name>
    <dbReference type="NCBI Taxonomy" id="879819"/>
    <lineage>
        <taxon>Eukaryota</taxon>
        <taxon>Fungi</taxon>
        <taxon>Dikarya</taxon>
        <taxon>Basidiomycota</taxon>
        <taxon>Agaricomycotina</taxon>
        <taxon>Tremellomycetes</taxon>
        <taxon>Trichosporonales</taxon>
        <taxon>Trichosporonaceae</taxon>
        <taxon>Cutaneotrichosporon</taxon>
    </lineage>
</organism>
<reference evidence="2 3" key="1">
    <citation type="submission" date="2015-03" db="EMBL/GenBank/DDBJ databases">
        <title>Genomics and transcriptomics of the oil-accumulating basidiomycete yeast T. oleaginosus allow insights into substrate utilization and the diverse evolutionary trajectories of mating systems in fungi.</title>
        <authorList>
            <consortium name="DOE Joint Genome Institute"/>
            <person name="Kourist R."/>
            <person name="Kracht O."/>
            <person name="Bracharz F."/>
            <person name="Lipzen A."/>
            <person name="Nolan M."/>
            <person name="Ohm R."/>
            <person name="Grigoriev I."/>
            <person name="Sun S."/>
            <person name="Heitman J."/>
            <person name="Bruck T."/>
            <person name="Nowrousian M."/>
        </authorList>
    </citation>
    <scope>NUCLEOTIDE SEQUENCE [LARGE SCALE GENOMIC DNA]</scope>
    <source>
        <strain evidence="2 3">IBC0246</strain>
    </source>
</reference>